<keyword evidence="2" id="KW-1185">Reference proteome</keyword>
<evidence type="ECO:0000313" key="2">
    <source>
        <dbReference type="Proteomes" id="UP000006380"/>
    </source>
</evidence>
<dbReference type="AlphaFoldDB" id="A0A0M4TKH5"/>
<protein>
    <submittedName>
        <fullName evidence="1">Nucleic-acid-binding protein (DUF448 domain)</fullName>
    </submittedName>
</protein>
<gene>
    <name evidence="1" type="ORF">CCV52592_1105</name>
</gene>
<dbReference type="Proteomes" id="UP000006380">
    <property type="component" value="Chromosome"/>
</dbReference>
<evidence type="ECO:0000313" key="1">
    <source>
        <dbReference type="EMBL" id="ALF45144.1"/>
    </source>
</evidence>
<dbReference type="KEGG" id="ccv:CCV52592_1105"/>
<reference evidence="1" key="1">
    <citation type="submission" date="2016-07" db="EMBL/GenBank/DDBJ databases">
        <title>Comparative genomics of the Campylobacter concisus group.</title>
        <authorList>
            <person name="Miller W.G."/>
            <person name="Yee E."/>
            <person name="Chapman M.H."/>
            <person name="Huynh S."/>
            <person name="Bono J.L."/>
            <person name="On S.L.W."/>
            <person name="StLeger J."/>
            <person name="Foster G."/>
            <person name="Parker C.T."/>
        </authorList>
    </citation>
    <scope>NUCLEOTIDE SEQUENCE</scope>
    <source>
        <strain evidence="1">525.92</strain>
    </source>
</reference>
<dbReference type="Gene3D" id="3.30.1230.10">
    <property type="entry name" value="YlxR-like"/>
    <property type="match status" value="1"/>
</dbReference>
<dbReference type="EMBL" id="CP000767">
    <property type="protein sequence ID" value="ALF45144.1"/>
    <property type="molecule type" value="Genomic_DNA"/>
</dbReference>
<dbReference type="InterPro" id="IPR035931">
    <property type="entry name" value="YlxR-like_sf"/>
</dbReference>
<proteinExistence type="predicted"/>
<dbReference type="STRING" id="360105.CCV52592_1105"/>
<accession>A0A0M4TKH5</accession>
<dbReference type="SUPFAM" id="SSF64376">
    <property type="entry name" value="YlxR-like"/>
    <property type="match status" value="1"/>
</dbReference>
<organism evidence="1 2">
    <name type="scientific">Campylobacter curvus (strain 525.92)</name>
    <dbReference type="NCBI Taxonomy" id="360105"/>
    <lineage>
        <taxon>Bacteria</taxon>
        <taxon>Pseudomonadati</taxon>
        <taxon>Campylobacterota</taxon>
        <taxon>Epsilonproteobacteria</taxon>
        <taxon>Campylobacterales</taxon>
        <taxon>Campylobacteraceae</taxon>
        <taxon>Campylobacter</taxon>
    </lineage>
</organism>
<sequence>MHKNNPIRTCVSCKLKAPQPILKRYRVVRSVLECGKGEGRSFYLCEKCLQKDEKVLKKIIDKYIKGVSLEVSNLKEKLLNEQC</sequence>
<name>A0A0M4TKH5_CAMC5</name>